<gene>
    <name evidence="2" type="ORF">MED92_10064</name>
</gene>
<evidence type="ECO:0000313" key="2">
    <source>
        <dbReference type="EMBL" id="EAR62042.1"/>
    </source>
</evidence>
<dbReference type="Proteomes" id="UP000002171">
    <property type="component" value="Unassembled WGS sequence"/>
</dbReference>
<sequence>MSKSRRVAKQSPVRGTYYVYSDFTDQVAALESELELDYFNLLNFERTASTFIAQPGSVFYDTPNGQRRYSPDFKVVKDGVTYIVEIKEVREIRNNQRLADKFRILKKYFRQRGQVFIVITDEDIRIGERHHNLNYLNPVLRHPSPISEMDELRKALPQVSTANILELQDRLRELGLAPGLCRRAIAHKLMDCDLTQPWESLQLSW</sequence>
<evidence type="ECO:0000313" key="3">
    <source>
        <dbReference type="Proteomes" id="UP000002171"/>
    </source>
</evidence>
<dbReference type="AlphaFoldDB" id="A0A7U8C5T6"/>
<organism evidence="2 3">
    <name type="scientific">Neptuniibacter caesariensis</name>
    <dbReference type="NCBI Taxonomy" id="207954"/>
    <lineage>
        <taxon>Bacteria</taxon>
        <taxon>Pseudomonadati</taxon>
        <taxon>Pseudomonadota</taxon>
        <taxon>Gammaproteobacteria</taxon>
        <taxon>Oceanospirillales</taxon>
        <taxon>Oceanospirillaceae</taxon>
        <taxon>Neptuniibacter</taxon>
    </lineage>
</organism>
<comment type="caution">
    <text evidence="2">The sequence shown here is derived from an EMBL/GenBank/DDBJ whole genome shotgun (WGS) entry which is preliminary data.</text>
</comment>
<reference evidence="2 3" key="1">
    <citation type="submission" date="2006-02" db="EMBL/GenBank/DDBJ databases">
        <authorList>
            <person name="Pinhassi J."/>
            <person name="Pedros-Alio C."/>
            <person name="Ferriera S."/>
            <person name="Johnson J."/>
            <person name="Kravitz S."/>
            <person name="Halpern A."/>
            <person name="Remington K."/>
            <person name="Beeson K."/>
            <person name="Tran B."/>
            <person name="Rogers Y.-H."/>
            <person name="Friedman R."/>
            <person name="Venter J.C."/>
        </authorList>
    </citation>
    <scope>NUCLEOTIDE SEQUENCE [LARGE SCALE GENOMIC DNA]</scope>
    <source>
        <strain evidence="2 3">MED92</strain>
    </source>
</reference>
<evidence type="ECO:0000259" key="1">
    <source>
        <dbReference type="Pfam" id="PF08722"/>
    </source>
</evidence>
<accession>A0A7U8C5T6</accession>
<feature type="domain" description="TnsA endonuclease N-terminal" evidence="1">
    <location>
        <begin position="53"/>
        <end position="121"/>
    </location>
</feature>
<proteinExistence type="predicted"/>
<protein>
    <recommendedName>
        <fullName evidence="1">TnsA endonuclease N-terminal domain-containing protein</fullName>
    </recommendedName>
</protein>
<dbReference type="InterPro" id="IPR014833">
    <property type="entry name" value="TnsA_N"/>
</dbReference>
<dbReference type="OrthoDB" id="6103242at2"/>
<dbReference type="Pfam" id="PF08722">
    <property type="entry name" value="Tn7_TnsA-like_N"/>
    <property type="match status" value="1"/>
</dbReference>
<keyword evidence="3" id="KW-1185">Reference proteome</keyword>
<dbReference type="RefSeq" id="WP_007019679.1">
    <property type="nucleotide sequence ID" value="NZ_CH724125.1"/>
</dbReference>
<dbReference type="Gene3D" id="3.40.91.30">
    <property type="match status" value="1"/>
</dbReference>
<name>A0A7U8C5T6_NEPCE</name>
<dbReference type="EMBL" id="AAOW01000004">
    <property type="protein sequence ID" value="EAR62042.1"/>
    <property type="molecule type" value="Genomic_DNA"/>
</dbReference>